<feature type="signal peptide" evidence="4">
    <location>
        <begin position="1"/>
        <end position="29"/>
    </location>
</feature>
<keyword evidence="2" id="KW-0812">Transmembrane</keyword>
<reference evidence="7 8" key="1">
    <citation type="submission" date="2019-03" db="EMBL/GenBank/DDBJ databases">
        <title>Genomic Encyclopedia of Type Strains, Phase IV (KMG-IV): sequencing the most valuable type-strain genomes for metagenomic binning, comparative biology and taxonomic classification.</title>
        <authorList>
            <person name="Goeker M."/>
        </authorList>
    </citation>
    <scope>NUCLEOTIDE SEQUENCE [LARGE SCALE GENOMIC DNA]</scope>
    <source>
        <strain evidence="7 8">DSM 7445</strain>
    </source>
</reference>
<dbReference type="OrthoDB" id="572300at2"/>
<keyword evidence="1" id="KW-1134">Transmembrane beta strand</keyword>
<evidence type="ECO:0000256" key="2">
    <source>
        <dbReference type="ARBA" id="ARBA00022692"/>
    </source>
</evidence>
<comment type="caution">
    <text evidence="7">The sequence shown here is derived from an EMBL/GenBank/DDBJ whole genome shotgun (WGS) entry which is preliminary data.</text>
</comment>
<feature type="chain" id="PRO_5020570692" evidence="4">
    <location>
        <begin position="30"/>
        <end position="549"/>
    </location>
</feature>
<evidence type="ECO:0000313" key="8">
    <source>
        <dbReference type="Proteomes" id="UP000295382"/>
    </source>
</evidence>
<dbReference type="Gene3D" id="3.10.20.310">
    <property type="entry name" value="membrane protein fhac"/>
    <property type="match status" value="1"/>
</dbReference>
<dbReference type="InterPro" id="IPR051544">
    <property type="entry name" value="TPS_OM_transporter"/>
</dbReference>
<dbReference type="Pfam" id="PF03865">
    <property type="entry name" value="ShlB"/>
    <property type="match status" value="1"/>
</dbReference>
<dbReference type="GO" id="GO:0046819">
    <property type="term" value="P:protein secretion by the type V secretion system"/>
    <property type="evidence" value="ECO:0007669"/>
    <property type="project" value="TreeGrafter"/>
</dbReference>
<evidence type="ECO:0000259" key="6">
    <source>
        <dbReference type="Pfam" id="PF08479"/>
    </source>
</evidence>
<dbReference type="RefSeq" id="WP_132258465.1">
    <property type="nucleotide sequence ID" value="NZ_SLZQ01000004.1"/>
</dbReference>
<keyword evidence="4" id="KW-0732">Signal</keyword>
<evidence type="ECO:0000256" key="4">
    <source>
        <dbReference type="SAM" id="SignalP"/>
    </source>
</evidence>
<dbReference type="GO" id="GO:0098046">
    <property type="term" value="C:type V protein secretion system complex"/>
    <property type="evidence" value="ECO:0007669"/>
    <property type="project" value="TreeGrafter"/>
</dbReference>
<organism evidence="7 8">
    <name type="scientific">Paucimonas lemoignei</name>
    <name type="common">Pseudomonas lemoignei</name>
    <dbReference type="NCBI Taxonomy" id="29443"/>
    <lineage>
        <taxon>Bacteria</taxon>
        <taxon>Pseudomonadati</taxon>
        <taxon>Pseudomonadota</taxon>
        <taxon>Betaproteobacteria</taxon>
        <taxon>Burkholderiales</taxon>
        <taxon>Burkholderiaceae</taxon>
        <taxon>Paucimonas</taxon>
    </lineage>
</organism>
<sequence length="549" mass="60206">MTIFRTFRIPFRHAAVLPLGLLLQAWACAAEAPITPGSVLDSLGNTRPRQAVTPPQVLLPLPSPPSEHDPRARRFRVNAFAMSGNTVFRERRLKQVVERFVDQELNLYDLNKAAAAITEFYHARGYTLARAVIPAQRVADGIVKLQIIEGRIGKLRFSGNRRFAEGFLATRTQMLQPGTLVTTERLEHDLLLLNDIPGLAAKVVLEPGAEFGTTDAEVKITEKLVTGSISLNNNGRNETGRNRLEAGLSLNSPFGWGDQLSLTGSITDHSLVRYWTAAYSLPLNTLGTRLSLSAARTGYDVSGAAAALGITGEVKTAEVGVSHPLVRTRENSQWLNVGLRRSRLVQNALGVTMSDNKISVLNLAYQLNHIHEDSAVTNLKLGLTSNFKGVRSATQQDAVRARYEVDVNHTSPFVQRWDLYLRGTMVYSAEMLPDTEKFSLGGPGSVRAYRPSEVRGDSGYLGTAELRHPFEVFGRMGMFRLTLDTGEVIYKMPGYADSRDKLHSAGVGAVLYAFKGVTASIDLATALGNRYKAADGQNHRVWMNVSASF</sequence>
<dbReference type="InterPro" id="IPR005565">
    <property type="entry name" value="Hemolysn_activator_HlyB_C"/>
</dbReference>
<dbReference type="Proteomes" id="UP000295382">
    <property type="component" value="Unassembled WGS sequence"/>
</dbReference>
<keyword evidence="3" id="KW-0998">Cell outer membrane</keyword>
<evidence type="ECO:0000313" key="7">
    <source>
        <dbReference type="EMBL" id="TCS37535.1"/>
    </source>
</evidence>
<dbReference type="AlphaFoldDB" id="A0A4R3HZ60"/>
<feature type="domain" description="Haemolysin activator HlyB C-terminal" evidence="5">
    <location>
        <begin position="222"/>
        <end position="509"/>
    </location>
</feature>
<dbReference type="Gene3D" id="2.40.160.50">
    <property type="entry name" value="membrane protein fhac: a member of the omp85/tpsb transporter family"/>
    <property type="match status" value="1"/>
</dbReference>
<evidence type="ECO:0000259" key="5">
    <source>
        <dbReference type="Pfam" id="PF03865"/>
    </source>
</evidence>
<accession>A0A4R3HZ60</accession>
<dbReference type="EMBL" id="SLZQ01000004">
    <property type="protein sequence ID" value="TCS37535.1"/>
    <property type="molecule type" value="Genomic_DNA"/>
</dbReference>
<dbReference type="PANTHER" id="PTHR34597:SF1">
    <property type="entry name" value="HEME_HEMOPEXIN TRANSPORTER PROTEIN HUXB"/>
    <property type="match status" value="1"/>
</dbReference>
<feature type="domain" description="Polypeptide-transport-associated ShlB-type" evidence="6">
    <location>
        <begin position="75"/>
        <end position="150"/>
    </location>
</feature>
<name>A0A4R3HZ60_PAULE</name>
<proteinExistence type="predicted"/>
<keyword evidence="8" id="KW-1185">Reference proteome</keyword>
<keyword evidence="1" id="KW-0472">Membrane</keyword>
<dbReference type="PANTHER" id="PTHR34597">
    <property type="entry name" value="SLR1661 PROTEIN"/>
    <property type="match status" value="1"/>
</dbReference>
<gene>
    <name evidence="7" type="ORF">EDC30_104339</name>
</gene>
<dbReference type="InterPro" id="IPR013686">
    <property type="entry name" value="Polypept-transport_assoc_ShlB"/>
</dbReference>
<evidence type="ECO:0000256" key="3">
    <source>
        <dbReference type="ARBA" id="ARBA00023237"/>
    </source>
</evidence>
<dbReference type="GO" id="GO:0008320">
    <property type="term" value="F:protein transmembrane transporter activity"/>
    <property type="evidence" value="ECO:0007669"/>
    <property type="project" value="TreeGrafter"/>
</dbReference>
<dbReference type="Pfam" id="PF08479">
    <property type="entry name" value="POTRA_2"/>
    <property type="match status" value="1"/>
</dbReference>
<protein>
    <submittedName>
        <fullName evidence="7">Hemolysin activation/secretion protein</fullName>
    </submittedName>
</protein>
<evidence type="ECO:0000256" key="1">
    <source>
        <dbReference type="ARBA" id="ARBA00022452"/>
    </source>
</evidence>